<protein>
    <submittedName>
        <fullName evidence="5">ATP (GTP)-binding protein</fullName>
    </submittedName>
</protein>
<dbReference type="InterPro" id="IPR027417">
    <property type="entry name" value="P-loop_NTPase"/>
</dbReference>
<dbReference type="eggNOG" id="arCOG01225">
    <property type="taxonomic scope" value="Archaea"/>
</dbReference>
<dbReference type="Gene3D" id="3.40.50.300">
    <property type="entry name" value="P-loop containing nucleotide triphosphate hydrolases"/>
    <property type="match status" value="1"/>
</dbReference>
<dbReference type="STRING" id="263820.PTO0620"/>
<evidence type="ECO:0000313" key="5">
    <source>
        <dbReference type="EMBL" id="AAT43205.1"/>
    </source>
</evidence>
<dbReference type="EMBL" id="AE017261">
    <property type="protein sequence ID" value="AAT43205.1"/>
    <property type="molecule type" value="Genomic_DNA"/>
</dbReference>
<dbReference type="KEGG" id="pto:PTO0620"/>
<dbReference type="InParanoid" id="Q6L1E7"/>
<name>Q6L1E7_PICTO</name>
<evidence type="ECO:0000313" key="6">
    <source>
        <dbReference type="Proteomes" id="UP000000438"/>
    </source>
</evidence>
<dbReference type="GeneID" id="2844780"/>
<dbReference type="GO" id="GO:0003924">
    <property type="term" value="F:GTPase activity"/>
    <property type="evidence" value="ECO:0007669"/>
    <property type="project" value="TreeGrafter"/>
</dbReference>
<gene>
    <name evidence="5" type="ordered locus">PTO0620</name>
</gene>
<evidence type="ECO:0000256" key="1">
    <source>
        <dbReference type="ARBA" id="ARBA00005290"/>
    </source>
</evidence>
<evidence type="ECO:0000256" key="4">
    <source>
        <dbReference type="ARBA" id="ARBA00023134"/>
    </source>
</evidence>
<dbReference type="Proteomes" id="UP000000438">
    <property type="component" value="Chromosome"/>
</dbReference>
<dbReference type="PANTHER" id="PTHR21231">
    <property type="entry name" value="XPA-BINDING PROTEIN 1-RELATED"/>
    <property type="match status" value="1"/>
</dbReference>
<keyword evidence="3" id="KW-0378">Hydrolase</keyword>
<keyword evidence="2" id="KW-0547">Nucleotide-binding</keyword>
<dbReference type="SUPFAM" id="SSF52540">
    <property type="entry name" value="P-loop containing nucleoside triphosphate hydrolases"/>
    <property type="match status" value="1"/>
</dbReference>
<keyword evidence="4" id="KW-0342">GTP-binding</keyword>
<dbReference type="PANTHER" id="PTHR21231:SF8">
    <property type="entry name" value="GPN-LOOP GTPASE 1"/>
    <property type="match status" value="1"/>
</dbReference>
<dbReference type="InterPro" id="IPR004130">
    <property type="entry name" value="Gpn"/>
</dbReference>
<proteinExistence type="inferred from homology"/>
<reference evidence="5 6" key="1">
    <citation type="journal article" date="2004" name="Proc. Natl. Acad. Sci. U.S.A.">
        <title>Genome sequence of Picrophilus torridus and its implications for life around pH 0.</title>
        <authorList>
            <person name="Futterer O."/>
            <person name="Angelov A."/>
            <person name="Liesegang H."/>
            <person name="Gottschalk G."/>
            <person name="Schleper C."/>
            <person name="Schepers B."/>
            <person name="Dock C."/>
            <person name="Antranikian G."/>
            <person name="Liebl W."/>
        </authorList>
    </citation>
    <scope>NUCLEOTIDE SEQUENCE [LARGE SCALE GENOMIC DNA]</scope>
    <source>
        <strain evidence="6">ATCC 700027 / DSM 9790 / JCM 10055 / NBRC 100828</strain>
    </source>
</reference>
<comment type="similarity">
    <text evidence="1">Belongs to the GPN-loop GTPase family.</text>
</comment>
<accession>Q6L1E7</accession>
<dbReference type="PaxDb" id="263820-PTO0620"/>
<sequence>MIGSLFIAGPAGTGKSTFAGAFNDWLISQGFDSIIVNLDPGSDFMPYNPEIDIKEKISLNDIMSNYSLGPNGAQIVAADMILENVNYIKEKLENYPDYYVIFDTPGQIELFSFRPSSPYLVKALTNNKAMIAFVSDAVVSSMPSGYISEKMLYASLYSRFYVPMLFILNKIDLIGSEKVDEIIKWEDDPDILLDAFREEKGDMLKDYFENIVQALSNSGIMNKIYPVSSKDSFGMEDVYSEISNFFTGGEDTDTMYRDD</sequence>
<dbReference type="FunCoup" id="Q6L1E7">
    <property type="interactions" value="101"/>
</dbReference>
<dbReference type="OrthoDB" id="31092at2157"/>
<dbReference type="Pfam" id="PF03029">
    <property type="entry name" value="ATP_bind_1"/>
    <property type="match status" value="1"/>
</dbReference>
<evidence type="ECO:0000256" key="3">
    <source>
        <dbReference type="ARBA" id="ARBA00022801"/>
    </source>
</evidence>
<organism evidence="5 6">
    <name type="scientific">Picrophilus torridus (strain ATCC 700027 / DSM 9790 / JCM 10055 / NBRC 100828 / KAW 2/3)</name>
    <dbReference type="NCBI Taxonomy" id="1122961"/>
    <lineage>
        <taxon>Archaea</taxon>
        <taxon>Methanobacteriati</taxon>
        <taxon>Thermoplasmatota</taxon>
        <taxon>Thermoplasmata</taxon>
        <taxon>Thermoplasmatales</taxon>
        <taxon>Picrophilaceae</taxon>
        <taxon>Picrophilus</taxon>
    </lineage>
</organism>
<dbReference type="RefSeq" id="WP_011177421.1">
    <property type="nucleotide sequence ID" value="NC_005877.1"/>
</dbReference>
<evidence type="ECO:0000256" key="2">
    <source>
        <dbReference type="ARBA" id="ARBA00022741"/>
    </source>
</evidence>
<dbReference type="HOGENOM" id="CLU_037460_3_0_2"/>
<dbReference type="AlphaFoldDB" id="Q6L1E7"/>
<dbReference type="NCBIfam" id="NF010341">
    <property type="entry name" value="PRK13768.1-3"/>
    <property type="match status" value="1"/>
</dbReference>
<dbReference type="GO" id="GO:0005525">
    <property type="term" value="F:GTP binding"/>
    <property type="evidence" value="ECO:0007669"/>
    <property type="project" value="UniProtKB-KW"/>
</dbReference>